<accession>A0A1I1BDG7</accession>
<protein>
    <recommendedName>
        <fullName evidence="3">DUF3039 domain-containing protein</fullName>
    </recommendedName>
</protein>
<sequence length="81" mass="9238">MFWTDRVRRRAARAVDPALVDRPIIGGLRHRIPMAVPPADNAMMTLLCGFEHSEEANRPSPHIYDCHACEDVHREHQDGPQ</sequence>
<dbReference type="Proteomes" id="UP000243799">
    <property type="component" value="Unassembled WGS sequence"/>
</dbReference>
<evidence type="ECO:0000313" key="1">
    <source>
        <dbReference type="EMBL" id="SFB47676.1"/>
    </source>
</evidence>
<dbReference type="AlphaFoldDB" id="A0A1I1BDG7"/>
<evidence type="ECO:0000313" key="2">
    <source>
        <dbReference type="Proteomes" id="UP000243799"/>
    </source>
</evidence>
<gene>
    <name evidence="1" type="ORF">SAMN05216266_11344</name>
</gene>
<dbReference type="STRING" id="490629.SAMN05216266_11344"/>
<reference evidence="2" key="1">
    <citation type="submission" date="2016-10" db="EMBL/GenBank/DDBJ databases">
        <authorList>
            <person name="Varghese N."/>
            <person name="Submissions S."/>
        </authorList>
    </citation>
    <scope>NUCLEOTIDE SEQUENCE [LARGE SCALE GENOMIC DNA]</scope>
    <source>
        <strain evidence="2">CGMCC 4.3568</strain>
    </source>
</reference>
<organism evidence="1 2">
    <name type="scientific">Amycolatopsis marina</name>
    <dbReference type="NCBI Taxonomy" id="490629"/>
    <lineage>
        <taxon>Bacteria</taxon>
        <taxon>Bacillati</taxon>
        <taxon>Actinomycetota</taxon>
        <taxon>Actinomycetes</taxon>
        <taxon>Pseudonocardiales</taxon>
        <taxon>Pseudonocardiaceae</taxon>
        <taxon>Amycolatopsis</taxon>
    </lineage>
</organism>
<proteinExistence type="predicted"/>
<evidence type="ECO:0008006" key="3">
    <source>
        <dbReference type="Google" id="ProtNLM"/>
    </source>
</evidence>
<name>A0A1I1BDG7_9PSEU</name>
<dbReference type="EMBL" id="FOKG01000013">
    <property type="protein sequence ID" value="SFB47676.1"/>
    <property type="molecule type" value="Genomic_DNA"/>
</dbReference>
<keyword evidence="2" id="KW-1185">Reference proteome</keyword>